<dbReference type="Proteomes" id="UP000247217">
    <property type="component" value="Segment"/>
</dbReference>
<evidence type="ECO:0000313" key="1">
    <source>
        <dbReference type="EMBL" id="AWD92229.1"/>
    </source>
</evidence>
<dbReference type="RefSeq" id="YP_009800865.1">
    <property type="nucleotide sequence ID" value="NC_047960.1"/>
</dbReference>
<keyword evidence="2" id="KW-1185">Reference proteome</keyword>
<sequence length="61" mass="6887">MKRFTVKLTIKRMGRRCSTCRQNFETEVKASSAEEAVAKAKLQSGANADTHQFSINLVREI</sequence>
<dbReference type="EMBL" id="MH051918">
    <property type="protein sequence ID" value="AWD92229.1"/>
    <property type="molecule type" value="Genomic_DNA"/>
</dbReference>
<accession>A0A2S1GSA0</accession>
<evidence type="ECO:0000313" key="2">
    <source>
        <dbReference type="Proteomes" id="UP000247217"/>
    </source>
</evidence>
<organism evidence="1">
    <name type="scientific">Escherichia phage vB_EcoS_IME347</name>
    <dbReference type="NCBI Taxonomy" id="2496546"/>
    <lineage>
        <taxon>Viruses</taxon>
        <taxon>Duplodnaviria</taxon>
        <taxon>Heunggongvirae</taxon>
        <taxon>Uroviricota</taxon>
        <taxon>Caudoviricetes</taxon>
        <taxon>Drexlerviridae</taxon>
        <taxon>Tunavirinae</taxon>
        <taxon>Badaguanvirus</taxon>
        <taxon>Badaguanvirus IME347</taxon>
    </lineage>
</organism>
<protein>
    <submittedName>
        <fullName evidence="1">Uncharacterized protein</fullName>
    </submittedName>
</protein>
<dbReference type="GeneID" id="54991370"/>
<name>A0A2S1GSA0_9CAUD</name>
<proteinExistence type="predicted"/>
<reference evidence="1" key="1">
    <citation type="submission" date="2018-03" db="EMBL/GenBank/DDBJ databases">
        <title>Complete genome sequence analysis of Enterobacteria phage IME347.</title>
        <authorList>
            <person name="Li P."/>
            <person name="Wang J."/>
            <person name="Tong Y."/>
        </authorList>
    </citation>
    <scope>NUCLEOTIDE SEQUENCE [LARGE SCALE GENOMIC DNA]</scope>
</reference>
<dbReference type="KEGG" id="vg:54991370"/>